<sequence length="122" mass="13003">MFEFFMAGGVAMYPTLLFGFLLVACSILFLFQPEPRYLSSLLGLGATTGAAGMLGFCLGLMNSLRYLHLVPPAEQLQIAALGCEESLHPLVLALVLLVIAGIFVSIGAVRAMGLFRAPLRSP</sequence>
<accession>A0A7Y4JNA0</accession>
<feature type="transmembrane region" description="Helical" evidence="1">
    <location>
        <begin position="12"/>
        <end position="31"/>
    </location>
</feature>
<protein>
    <submittedName>
        <fullName evidence="2">Uncharacterized protein</fullName>
    </submittedName>
</protein>
<name>A0A7Y4JNA0_9BACT</name>
<proteinExistence type="predicted"/>
<evidence type="ECO:0000313" key="2">
    <source>
        <dbReference type="EMBL" id="NOK08164.1"/>
    </source>
</evidence>
<dbReference type="Proteomes" id="UP000528460">
    <property type="component" value="Unassembled WGS sequence"/>
</dbReference>
<feature type="transmembrane region" description="Helical" evidence="1">
    <location>
        <begin position="38"/>
        <end position="61"/>
    </location>
</feature>
<dbReference type="RefSeq" id="WP_171412429.1">
    <property type="nucleotide sequence ID" value="NZ_JABFJW010000017.1"/>
</dbReference>
<evidence type="ECO:0000313" key="3">
    <source>
        <dbReference type="Proteomes" id="UP000528460"/>
    </source>
</evidence>
<gene>
    <name evidence="2" type="ORF">HNS30_03830</name>
</gene>
<feature type="transmembrane region" description="Helical" evidence="1">
    <location>
        <begin position="90"/>
        <end position="112"/>
    </location>
</feature>
<reference evidence="2 3" key="1">
    <citation type="submission" date="2020-05" db="EMBL/GenBank/DDBJ databases">
        <authorList>
            <person name="Whitworth D."/>
        </authorList>
    </citation>
    <scope>NUCLEOTIDE SEQUENCE [LARGE SCALE GENOMIC DNA]</scope>
    <source>
        <strain evidence="2 3">CA046A</strain>
    </source>
</reference>
<evidence type="ECO:0000256" key="1">
    <source>
        <dbReference type="SAM" id="Phobius"/>
    </source>
</evidence>
<keyword evidence="1" id="KW-0812">Transmembrane</keyword>
<keyword evidence="1" id="KW-0472">Membrane</keyword>
<dbReference type="EMBL" id="JABFJW010000017">
    <property type="protein sequence ID" value="NOK08164.1"/>
    <property type="molecule type" value="Genomic_DNA"/>
</dbReference>
<comment type="caution">
    <text evidence="2">The sequence shown here is derived from an EMBL/GenBank/DDBJ whole genome shotgun (WGS) entry which is preliminary data.</text>
</comment>
<organism evidence="2 3">
    <name type="scientific">Corallococcus exercitus</name>
    <dbReference type="NCBI Taxonomy" id="2316736"/>
    <lineage>
        <taxon>Bacteria</taxon>
        <taxon>Pseudomonadati</taxon>
        <taxon>Myxococcota</taxon>
        <taxon>Myxococcia</taxon>
        <taxon>Myxococcales</taxon>
        <taxon>Cystobacterineae</taxon>
        <taxon>Myxococcaceae</taxon>
        <taxon>Corallococcus</taxon>
    </lineage>
</organism>
<dbReference type="AlphaFoldDB" id="A0A7Y4JNA0"/>
<keyword evidence="1" id="KW-1133">Transmembrane helix</keyword>